<evidence type="ECO:0000313" key="2">
    <source>
        <dbReference type="EMBL" id="CAK7214251.1"/>
    </source>
</evidence>
<keyword evidence="3" id="KW-1185">Reference proteome</keyword>
<evidence type="ECO:0000256" key="1">
    <source>
        <dbReference type="SAM" id="MobiDB-lite"/>
    </source>
</evidence>
<comment type="caution">
    <text evidence="2">The sequence shown here is derived from an EMBL/GenBank/DDBJ whole genome shotgun (WGS) entry which is preliminary data.</text>
</comment>
<reference evidence="2 3" key="1">
    <citation type="submission" date="2024-01" db="EMBL/GenBank/DDBJ databases">
        <authorList>
            <person name="Allen C."/>
            <person name="Tagirdzhanova G."/>
        </authorList>
    </citation>
    <scope>NUCLEOTIDE SEQUENCE [LARGE SCALE GENOMIC DNA]</scope>
</reference>
<dbReference type="Proteomes" id="UP001642482">
    <property type="component" value="Unassembled WGS sequence"/>
</dbReference>
<sequence>MPSTNYNYTSRDHQDFRGGNQEQQRFTNDVQKWTRYRCRPLIENIHDHPDIQNGVPVKTVLRGRGFHSHWSPPKFSNVNKINRASFWDMPKNRLRTSYEAHNELQEANSMSASVLVSTSTYTPPTSINVAANGATLDGGDAPLRSLPLSAFIKQPSVRDTEKMATREYEIVDHNGSTATGRRARDLLRQTPTSIPNTDSGFELI</sequence>
<evidence type="ECO:0000313" key="3">
    <source>
        <dbReference type="Proteomes" id="UP001642482"/>
    </source>
</evidence>
<accession>A0ABP0B4S1</accession>
<proteinExistence type="predicted"/>
<feature type="region of interest" description="Disordered" evidence="1">
    <location>
        <begin position="1"/>
        <end position="24"/>
    </location>
</feature>
<organism evidence="2 3">
    <name type="scientific">Sporothrix eucalyptigena</name>
    <dbReference type="NCBI Taxonomy" id="1812306"/>
    <lineage>
        <taxon>Eukaryota</taxon>
        <taxon>Fungi</taxon>
        <taxon>Dikarya</taxon>
        <taxon>Ascomycota</taxon>
        <taxon>Pezizomycotina</taxon>
        <taxon>Sordariomycetes</taxon>
        <taxon>Sordariomycetidae</taxon>
        <taxon>Ophiostomatales</taxon>
        <taxon>Ophiostomataceae</taxon>
        <taxon>Sporothrix</taxon>
    </lineage>
</organism>
<name>A0ABP0B4S1_9PEZI</name>
<gene>
    <name evidence="2" type="ORF">SEUCBS140593_002119</name>
</gene>
<protein>
    <submittedName>
        <fullName evidence="2">Uncharacterized protein</fullName>
    </submittedName>
</protein>
<dbReference type="EMBL" id="CAWUHD010000013">
    <property type="protein sequence ID" value="CAK7214251.1"/>
    <property type="molecule type" value="Genomic_DNA"/>
</dbReference>